<dbReference type="InterPro" id="IPR001647">
    <property type="entry name" value="HTH_TetR"/>
</dbReference>
<organism evidence="5 6">
    <name type="scientific">Peribacillus glennii</name>
    <dbReference type="NCBI Taxonomy" id="2303991"/>
    <lineage>
        <taxon>Bacteria</taxon>
        <taxon>Bacillati</taxon>
        <taxon>Bacillota</taxon>
        <taxon>Bacilli</taxon>
        <taxon>Bacillales</taxon>
        <taxon>Bacillaceae</taxon>
        <taxon>Peribacillus</taxon>
    </lineage>
</organism>
<dbReference type="AlphaFoldDB" id="A0A372LAT1"/>
<evidence type="ECO:0000256" key="2">
    <source>
        <dbReference type="ARBA" id="ARBA00023125"/>
    </source>
</evidence>
<dbReference type="Pfam" id="PF00440">
    <property type="entry name" value="TetR_N"/>
    <property type="match status" value="1"/>
</dbReference>
<dbReference type="Proteomes" id="UP000262939">
    <property type="component" value="Unassembled WGS sequence"/>
</dbReference>
<dbReference type="InterPro" id="IPR050624">
    <property type="entry name" value="HTH-type_Tx_Regulator"/>
</dbReference>
<feature type="domain" description="HTH tetR-type" evidence="4">
    <location>
        <begin position="10"/>
        <end position="70"/>
    </location>
</feature>
<dbReference type="Gene3D" id="1.10.357.10">
    <property type="entry name" value="Tetracycline Repressor, domain 2"/>
    <property type="match status" value="1"/>
</dbReference>
<keyword evidence="6" id="KW-1185">Reference proteome</keyword>
<dbReference type="EMBL" id="QVTD01000008">
    <property type="protein sequence ID" value="RFU62883.1"/>
    <property type="molecule type" value="Genomic_DNA"/>
</dbReference>
<dbReference type="PRINTS" id="PR00455">
    <property type="entry name" value="HTHTETR"/>
</dbReference>
<dbReference type="RefSeq" id="WP_117323010.1">
    <property type="nucleotide sequence ID" value="NZ_QVTD01000008.1"/>
</dbReference>
<comment type="caution">
    <text evidence="5">The sequence shown here is derived from an EMBL/GenBank/DDBJ whole genome shotgun (WGS) entry which is preliminary data.</text>
</comment>
<dbReference type="PANTHER" id="PTHR43479">
    <property type="entry name" value="ACREF/ENVCD OPERON REPRESSOR-RELATED"/>
    <property type="match status" value="1"/>
</dbReference>
<feature type="DNA-binding region" description="H-T-H motif" evidence="3">
    <location>
        <begin position="33"/>
        <end position="52"/>
    </location>
</feature>
<reference evidence="5 6" key="1">
    <citation type="submission" date="2018-08" db="EMBL/GenBank/DDBJ databases">
        <title>Bacillus chawlae sp. nov., Bacillus glennii sp. nov., and Bacillus saganii sp. nov. Isolated from the Vehicle Assembly Building at Kennedy Space Center where the Viking Spacecraft were Assembled.</title>
        <authorList>
            <person name="Seuylemezian A."/>
            <person name="Vaishampayan P."/>
        </authorList>
    </citation>
    <scope>NUCLEOTIDE SEQUENCE [LARGE SCALE GENOMIC DNA]</scope>
    <source>
        <strain evidence="5 6">V44-8</strain>
    </source>
</reference>
<dbReference type="PROSITE" id="PS50977">
    <property type="entry name" value="HTH_TETR_2"/>
    <property type="match status" value="1"/>
</dbReference>
<proteinExistence type="predicted"/>
<evidence type="ECO:0000313" key="6">
    <source>
        <dbReference type="Proteomes" id="UP000262939"/>
    </source>
</evidence>
<accession>A0A372LAT1</accession>
<dbReference type="InterPro" id="IPR009057">
    <property type="entry name" value="Homeodomain-like_sf"/>
</dbReference>
<dbReference type="OrthoDB" id="9815924at2"/>
<dbReference type="SUPFAM" id="SSF48498">
    <property type="entry name" value="Tetracyclin repressor-like, C-terminal domain"/>
    <property type="match status" value="1"/>
</dbReference>
<dbReference type="InterPro" id="IPR036271">
    <property type="entry name" value="Tet_transcr_reg_TetR-rel_C_sf"/>
</dbReference>
<name>A0A372LAT1_9BACI</name>
<evidence type="ECO:0000256" key="3">
    <source>
        <dbReference type="PROSITE-ProRule" id="PRU00335"/>
    </source>
</evidence>
<evidence type="ECO:0000256" key="1">
    <source>
        <dbReference type="ARBA" id="ARBA00022491"/>
    </source>
</evidence>
<dbReference type="GO" id="GO:0003677">
    <property type="term" value="F:DNA binding"/>
    <property type="evidence" value="ECO:0007669"/>
    <property type="project" value="UniProtKB-UniRule"/>
</dbReference>
<keyword evidence="1" id="KW-0678">Repressor</keyword>
<evidence type="ECO:0000313" key="5">
    <source>
        <dbReference type="EMBL" id="RFU62883.1"/>
    </source>
</evidence>
<protein>
    <submittedName>
        <fullName evidence="5">TetR/AcrR family transcriptional regulator</fullName>
    </submittedName>
</protein>
<keyword evidence="2 3" id="KW-0238">DNA-binding</keyword>
<gene>
    <name evidence="5" type="ORF">D0466_13100</name>
</gene>
<evidence type="ECO:0000259" key="4">
    <source>
        <dbReference type="PROSITE" id="PS50977"/>
    </source>
</evidence>
<dbReference type="PANTHER" id="PTHR43479:SF11">
    <property type="entry name" value="ACREF_ENVCD OPERON REPRESSOR-RELATED"/>
    <property type="match status" value="1"/>
</dbReference>
<sequence>MTPRKSVETELSRERIMDTARSLFVKEGYQSVSMRKIAKELDYTHGAIYYHFENKAELFYALVKEDFSLLDGVLEKILRQDFGEREKLRKILLGFIEFGLTHPNHYEIMFLTRDEDVQSHLKKGPDQSYELFAHAIYELCGRKVNMKTIWSIFLSIHGFAAVYCRSGQTYEDVSDLAESHVSLLLKAIDM</sequence>
<dbReference type="SUPFAM" id="SSF46689">
    <property type="entry name" value="Homeodomain-like"/>
    <property type="match status" value="1"/>
</dbReference>